<reference evidence="13" key="2">
    <citation type="submission" date="2020-09" db="EMBL/GenBank/DDBJ databases">
        <authorList>
            <person name="Sun Q."/>
            <person name="Ohkuma M."/>
        </authorList>
    </citation>
    <scope>NUCLEOTIDE SEQUENCE</scope>
    <source>
        <strain evidence="13">JCM 3090</strain>
    </source>
</reference>
<protein>
    <recommendedName>
        <fullName evidence="3 10">Isopentenyl-diphosphate Delta-isomerase</fullName>
        <shortName evidence="10">IPP isomerase</shortName>
        <ecNumber evidence="3 10">5.3.3.2</ecNumber>
    </recommendedName>
    <alternativeName>
        <fullName evidence="10">IPP:DMAPP isomerase</fullName>
    </alternativeName>
    <alternativeName>
        <fullName evidence="10">Isopentenyl pyrophosphate isomerase</fullName>
    </alternativeName>
</protein>
<feature type="active site" evidence="10 11">
    <location>
        <position position="131"/>
    </location>
</feature>
<sequence length="190" mass="20069">MSAVGAPSGIGDPARPREQLPVELVDADGTARGSTTVGAAHASPGELHRAFSVVLVDPAGRVLLQRRAATKTRFPGRWANTCCGHPAPGEPVPEAAQRRLREELGVTVALTEVGRYTYRAEDPASGLVEHEYDHVLRGVVPADLTIEADPAEVDEVRWAEVATVRTAVRAAPQAYAPWLAGVLNALTEAG</sequence>
<dbReference type="GO" id="GO:0004452">
    <property type="term" value="F:isopentenyl-diphosphate delta-isomerase activity"/>
    <property type="evidence" value="ECO:0007669"/>
    <property type="project" value="UniProtKB-UniRule"/>
</dbReference>
<dbReference type="PROSITE" id="PS51462">
    <property type="entry name" value="NUDIX"/>
    <property type="match status" value="1"/>
</dbReference>
<keyword evidence="4 10" id="KW-0963">Cytoplasm</keyword>
<comment type="pathway">
    <text evidence="1 10">Isoprenoid biosynthesis; dimethylallyl diphosphate biosynthesis; dimethylallyl diphosphate from isopentenyl diphosphate: step 1/1.</text>
</comment>
<dbReference type="GO" id="GO:0009240">
    <property type="term" value="P:isopentenyl diphosphate biosynthetic process"/>
    <property type="evidence" value="ECO:0007669"/>
    <property type="project" value="TreeGrafter"/>
</dbReference>
<dbReference type="InterPro" id="IPR011876">
    <property type="entry name" value="IsopentenylPP_isomerase_typ1"/>
</dbReference>
<gene>
    <name evidence="10 13" type="primary">idi</name>
    <name evidence="13" type="ORF">GCM10010123_24790</name>
</gene>
<dbReference type="PANTHER" id="PTHR10885">
    <property type="entry name" value="ISOPENTENYL-DIPHOSPHATE DELTA-ISOMERASE"/>
    <property type="match status" value="1"/>
</dbReference>
<feature type="binding site" evidence="10">
    <location>
        <position position="85"/>
    </location>
    <ligand>
        <name>Mn(2+)</name>
        <dbReference type="ChEBI" id="CHEBI:29035"/>
    </ligand>
</feature>
<comment type="subcellular location">
    <subcellularLocation>
        <location evidence="10">Cytoplasm</location>
    </subcellularLocation>
</comment>
<feature type="binding site" evidence="10">
    <location>
        <position position="103"/>
    </location>
    <ligand>
        <name>Mg(2+)</name>
        <dbReference type="ChEBI" id="CHEBI:18420"/>
    </ligand>
</feature>
<comment type="catalytic activity">
    <reaction evidence="10">
        <text>isopentenyl diphosphate = dimethylallyl diphosphate</text>
        <dbReference type="Rhea" id="RHEA:23284"/>
        <dbReference type="ChEBI" id="CHEBI:57623"/>
        <dbReference type="ChEBI" id="CHEBI:128769"/>
        <dbReference type="EC" id="5.3.3.2"/>
    </reaction>
</comment>
<dbReference type="NCBIfam" id="NF002995">
    <property type="entry name" value="PRK03759.1"/>
    <property type="match status" value="1"/>
</dbReference>
<feature type="active site" evidence="10 11">
    <location>
        <position position="83"/>
    </location>
</feature>
<evidence type="ECO:0000256" key="2">
    <source>
        <dbReference type="ARBA" id="ARBA00007579"/>
    </source>
</evidence>
<evidence type="ECO:0000259" key="12">
    <source>
        <dbReference type="PROSITE" id="PS51462"/>
    </source>
</evidence>
<comment type="function">
    <text evidence="10">Catalyzes the 1,3-allylic rearrangement of the homoallylic substrate isopentenyl (IPP) to its highly electrophilic allylic isomer, dimethylallyl diphosphate (DMAPP).</text>
</comment>
<dbReference type="InterPro" id="IPR015797">
    <property type="entry name" value="NUDIX_hydrolase-like_dom_sf"/>
</dbReference>
<evidence type="ECO:0000256" key="4">
    <source>
        <dbReference type="ARBA" id="ARBA00022490"/>
    </source>
</evidence>
<feature type="binding site" evidence="10">
    <location>
        <position position="131"/>
    </location>
    <ligand>
        <name>Mn(2+)</name>
        <dbReference type="ChEBI" id="CHEBI:29035"/>
    </ligand>
</feature>
<keyword evidence="8 10" id="KW-0414">Isoprene biosynthesis</keyword>
<evidence type="ECO:0000313" key="14">
    <source>
        <dbReference type="Proteomes" id="UP000649739"/>
    </source>
</evidence>
<keyword evidence="9 10" id="KW-0413">Isomerase</keyword>
<dbReference type="InterPro" id="IPR000086">
    <property type="entry name" value="NUDIX_hydrolase_dom"/>
</dbReference>
<dbReference type="GO" id="GO:0005737">
    <property type="term" value="C:cytoplasm"/>
    <property type="evidence" value="ECO:0007669"/>
    <property type="project" value="UniProtKB-SubCell"/>
</dbReference>
<comment type="caution">
    <text evidence="13">The sequence shown here is derived from an EMBL/GenBank/DDBJ whole genome shotgun (WGS) entry which is preliminary data.</text>
</comment>
<evidence type="ECO:0000256" key="5">
    <source>
        <dbReference type="ARBA" id="ARBA00022723"/>
    </source>
</evidence>
<comment type="cofactor">
    <cofactor evidence="10">
        <name>Mg(2+)</name>
        <dbReference type="ChEBI" id="CHEBI:18420"/>
    </cofactor>
    <text evidence="10">Binds 1 Mg(2+) ion per subunit. The magnesium ion binds only when substrate is bound.</text>
</comment>
<dbReference type="SUPFAM" id="SSF55811">
    <property type="entry name" value="Nudix"/>
    <property type="match status" value="1"/>
</dbReference>
<dbReference type="PIRSF" id="PIRSF018427">
    <property type="entry name" value="Isopntndiph_ism"/>
    <property type="match status" value="1"/>
</dbReference>
<dbReference type="Pfam" id="PF00293">
    <property type="entry name" value="NUDIX"/>
    <property type="match status" value="1"/>
</dbReference>
<dbReference type="EC" id="5.3.3.2" evidence="3 10"/>
<dbReference type="CDD" id="cd02885">
    <property type="entry name" value="NUDIX_IPP_Isomerase"/>
    <property type="match status" value="1"/>
</dbReference>
<feature type="binding site" evidence="10">
    <location>
        <position position="129"/>
    </location>
    <ligand>
        <name>Mn(2+)</name>
        <dbReference type="ChEBI" id="CHEBI:29035"/>
    </ligand>
</feature>
<proteinExistence type="inferred from homology"/>
<dbReference type="GO" id="GO:0050992">
    <property type="term" value="P:dimethylallyl diphosphate biosynthetic process"/>
    <property type="evidence" value="ECO:0007669"/>
    <property type="project" value="UniProtKB-UniRule"/>
</dbReference>
<name>A0A8J3FD01_9ACTN</name>
<comment type="similarity">
    <text evidence="2 10">Belongs to the IPP isomerase type 1 family.</text>
</comment>
<dbReference type="RefSeq" id="WP_373291271.1">
    <property type="nucleotide sequence ID" value="NZ_BMQB01000005.1"/>
</dbReference>
<evidence type="ECO:0000256" key="9">
    <source>
        <dbReference type="ARBA" id="ARBA00023235"/>
    </source>
</evidence>
<keyword evidence="14" id="KW-1185">Reference proteome</keyword>
<reference evidence="13" key="1">
    <citation type="journal article" date="2014" name="Int. J. Syst. Evol. Microbiol.">
        <title>Complete genome sequence of Corynebacterium casei LMG S-19264T (=DSM 44701T), isolated from a smear-ripened cheese.</title>
        <authorList>
            <consortium name="US DOE Joint Genome Institute (JGI-PGF)"/>
            <person name="Walter F."/>
            <person name="Albersmeier A."/>
            <person name="Kalinowski J."/>
            <person name="Ruckert C."/>
        </authorList>
    </citation>
    <scope>NUCLEOTIDE SEQUENCE</scope>
    <source>
        <strain evidence="13">JCM 3090</strain>
    </source>
</reference>
<evidence type="ECO:0000313" key="13">
    <source>
        <dbReference type="EMBL" id="GGJ93981.1"/>
    </source>
</evidence>
<feature type="binding site" evidence="10">
    <location>
        <position position="48"/>
    </location>
    <ligand>
        <name>Mn(2+)</name>
        <dbReference type="ChEBI" id="CHEBI:29035"/>
    </ligand>
</feature>
<dbReference type="UniPathway" id="UPA00059">
    <property type="reaction ID" value="UER00104"/>
</dbReference>
<dbReference type="EMBL" id="BMQB01000005">
    <property type="protein sequence ID" value="GGJ93981.1"/>
    <property type="molecule type" value="Genomic_DNA"/>
</dbReference>
<keyword evidence="5 10" id="KW-0479">Metal-binding</keyword>
<dbReference type="AlphaFoldDB" id="A0A8J3FD01"/>
<evidence type="ECO:0000256" key="3">
    <source>
        <dbReference type="ARBA" id="ARBA00012057"/>
    </source>
</evidence>
<evidence type="ECO:0000256" key="7">
    <source>
        <dbReference type="ARBA" id="ARBA00023211"/>
    </source>
</evidence>
<comment type="cofactor">
    <cofactor evidence="10">
        <name>Mn(2+)</name>
        <dbReference type="ChEBI" id="CHEBI:29035"/>
    </cofactor>
    <text evidence="10">Binds 1 Mn(2+) ion per subunit.</text>
</comment>
<feature type="binding site" evidence="10">
    <location>
        <position position="41"/>
    </location>
    <ligand>
        <name>Mn(2+)</name>
        <dbReference type="ChEBI" id="CHEBI:29035"/>
    </ligand>
</feature>
<evidence type="ECO:0000256" key="10">
    <source>
        <dbReference type="HAMAP-Rule" id="MF_00202"/>
    </source>
</evidence>
<feature type="domain" description="Nudix hydrolase" evidence="12">
    <location>
        <begin position="46"/>
        <end position="181"/>
    </location>
</feature>
<dbReference type="Gene3D" id="3.90.79.10">
    <property type="entry name" value="Nucleoside Triphosphate Pyrophosphohydrolase"/>
    <property type="match status" value="1"/>
</dbReference>
<dbReference type="Proteomes" id="UP000649739">
    <property type="component" value="Unassembled WGS sequence"/>
</dbReference>
<organism evidence="13 14">
    <name type="scientific">Pilimelia anulata</name>
    <dbReference type="NCBI Taxonomy" id="53371"/>
    <lineage>
        <taxon>Bacteria</taxon>
        <taxon>Bacillati</taxon>
        <taxon>Actinomycetota</taxon>
        <taxon>Actinomycetes</taxon>
        <taxon>Micromonosporales</taxon>
        <taxon>Micromonosporaceae</taxon>
        <taxon>Pilimelia</taxon>
    </lineage>
</organism>
<accession>A0A8J3FD01</accession>
<dbReference type="NCBIfam" id="TIGR02150">
    <property type="entry name" value="IPP_isom_1"/>
    <property type="match status" value="1"/>
</dbReference>
<evidence type="ECO:0000256" key="6">
    <source>
        <dbReference type="ARBA" id="ARBA00022842"/>
    </source>
</evidence>
<dbReference type="PANTHER" id="PTHR10885:SF0">
    <property type="entry name" value="ISOPENTENYL-DIPHOSPHATE DELTA-ISOMERASE"/>
    <property type="match status" value="1"/>
</dbReference>
<dbReference type="HAMAP" id="MF_00202">
    <property type="entry name" value="Idi"/>
    <property type="match status" value="1"/>
</dbReference>
<keyword evidence="7 10" id="KW-0464">Manganese</keyword>
<evidence type="ECO:0000256" key="8">
    <source>
        <dbReference type="ARBA" id="ARBA00023229"/>
    </source>
</evidence>
<evidence type="ECO:0000256" key="11">
    <source>
        <dbReference type="PIRSR" id="PIRSR018427-1"/>
    </source>
</evidence>
<dbReference type="InterPro" id="IPR056375">
    <property type="entry name" value="Idi_bact"/>
</dbReference>
<keyword evidence="6 10" id="KW-0460">Magnesium</keyword>
<evidence type="ECO:0000256" key="1">
    <source>
        <dbReference type="ARBA" id="ARBA00004826"/>
    </source>
</evidence>
<dbReference type="GO" id="GO:0046872">
    <property type="term" value="F:metal ion binding"/>
    <property type="evidence" value="ECO:0007669"/>
    <property type="project" value="UniProtKB-KW"/>
</dbReference>